<evidence type="ECO:0000313" key="3">
    <source>
        <dbReference type="Proteomes" id="UP000242310"/>
    </source>
</evidence>
<evidence type="ECO:0008006" key="4">
    <source>
        <dbReference type="Google" id="ProtNLM"/>
    </source>
</evidence>
<proteinExistence type="predicted"/>
<dbReference type="AlphaFoldDB" id="A0A2P8HG67"/>
<organism evidence="2 3">
    <name type="scientific">Salsuginibacillus halophilus</name>
    <dbReference type="NCBI Taxonomy" id="517424"/>
    <lineage>
        <taxon>Bacteria</taxon>
        <taxon>Bacillati</taxon>
        <taxon>Bacillota</taxon>
        <taxon>Bacilli</taxon>
        <taxon>Bacillales</taxon>
        <taxon>Bacillaceae</taxon>
        <taxon>Salsuginibacillus</taxon>
    </lineage>
</organism>
<keyword evidence="1" id="KW-0732">Signal</keyword>
<dbReference type="OrthoDB" id="2962424at2"/>
<gene>
    <name evidence="2" type="ORF">B0H94_107214</name>
</gene>
<accession>A0A2P8HG67</accession>
<dbReference type="RefSeq" id="WP_106588852.1">
    <property type="nucleotide sequence ID" value="NZ_PYAV01000007.1"/>
</dbReference>
<protein>
    <recommendedName>
        <fullName evidence="4">SbsA Ig-like domain-containing protein</fullName>
    </recommendedName>
</protein>
<evidence type="ECO:0000256" key="1">
    <source>
        <dbReference type="SAM" id="SignalP"/>
    </source>
</evidence>
<feature type="chain" id="PRO_5015192826" description="SbsA Ig-like domain-containing protein" evidence="1">
    <location>
        <begin position="26"/>
        <end position="297"/>
    </location>
</feature>
<dbReference type="Proteomes" id="UP000242310">
    <property type="component" value="Unassembled WGS sequence"/>
</dbReference>
<reference evidence="2 3" key="1">
    <citation type="submission" date="2018-03" db="EMBL/GenBank/DDBJ databases">
        <title>Genomic Encyclopedia of Type Strains, Phase III (KMG-III): the genomes of soil and plant-associated and newly described type strains.</title>
        <authorList>
            <person name="Whitman W."/>
        </authorList>
    </citation>
    <scope>NUCLEOTIDE SEQUENCE [LARGE SCALE GENOMIC DNA]</scope>
    <source>
        <strain evidence="2 3">CGMCC 1.07653</strain>
    </source>
</reference>
<name>A0A2P8HG67_9BACI</name>
<keyword evidence="3" id="KW-1185">Reference proteome</keyword>
<comment type="caution">
    <text evidence="2">The sequence shown here is derived from an EMBL/GenBank/DDBJ whole genome shotgun (WGS) entry which is preliminary data.</text>
</comment>
<sequence length="297" mass="33846">MKALTTVFMSIWLLYSGASTLQAQADESSYQFNHPGVKAQWDETHLSVEWGPFEQFGHQVQIQDAYYQDEAWHVFYKLTYPDTSSLPLAIETHPRDAIKVVQETGHHGNDIHLYEVRGDNSYMEYQQPAAVAEDKTFTLAFEQMPAQEALQNEGVYVLDSSGEAVDTIIVLNDDQEVKVLPPEDGYERDEFYTLYVQDMMNEHTGIHGFKQSFQAVDHDEDDHTPMNLMAPEQETEGLPIIAKNHATSQSSKPEASFVFEEPLHVMTEQPAFEHWRTANSSEPAPLHVRHALDPETF</sequence>
<dbReference type="EMBL" id="PYAV01000007">
    <property type="protein sequence ID" value="PSL45209.1"/>
    <property type="molecule type" value="Genomic_DNA"/>
</dbReference>
<feature type="signal peptide" evidence="1">
    <location>
        <begin position="1"/>
        <end position="25"/>
    </location>
</feature>
<evidence type="ECO:0000313" key="2">
    <source>
        <dbReference type="EMBL" id="PSL45209.1"/>
    </source>
</evidence>